<dbReference type="RefSeq" id="WP_078817618.1">
    <property type="nucleotide sequence ID" value="NZ_FUYJ01000003.1"/>
</dbReference>
<evidence type="ECO:0000256" key="1">
    <source>
        <dbReference type="SAM" id="MobiDB-lite"/>
    </source>
</evidence>
<feature type="region of interest" description="Disordered" evidence="1">
    <location>
        <begin position="115"/>
        <end position="157"/>
    </location>
</feature>
<dbReference type="AlphaFoldDB" id="A0A1T4YBU3"/>
<keyword evidence="4" id="KW-1185">Reference proteome</keyword>
<dbReference type="Proteomes" id="UP000190042">
    <property type="component" value="Unassembled WGS sequence"/>
</dbReference>
<organism evidence="3 4">
    <name type="scientific">Sporosarcina newyorkensis</name>
    <dbReference type="NCBI Taxonomy" id="759851"/>
    <lineage>
        <taxon>Bacteria</taxon>
        <taxon>Bacillati</taxon>
        <taxon>Bacillota</taxon>
        <taxon>Bacilli</taxon>
        <taxon>Bacillales</taxon>
        <taxon>Caryophanaceae</taxon>
        <taxon>Sporosarcina</taxon>
    </lineage>
</organism>
<evidence type="ECO:0000313" key="3">
    <source>
        <dbReference type="EMBL" id="SKA98771.1"/>
    </source>
</evidence>
<dbReference type="Pfam" id="PF11181">
    <property type="entry name" value="YflT"/>
    <property type="match status" value="1"/>
</dbReference>
<reference evidence="4" key="1">
    <citation type="submission" date="2017-02" db="EMBL/GenBank/DDBJ databases">
        <authorList>
            <person name="Varghese N."/>
            <person name="Submissions S."/>
        </authorList>
    </citation>
    <scope>NUCLEOTIDE SEQUENCE [LARGE SCALE GENOMIC DNA]</scope>
    <source>
        <strain evidence="4">DSM 23966</strain>
    </source>
</reference>
<dbReference type="EMBL" id="FUYJ01000003">
    <property type="protein sequence ID" value="SKA98771.1"/>
    <property type="molecule type" value="Genomic_DNA"/>
</dbReference>
<proteinExistence type="predicted"/>
<accession>A0A1T4YBU3</accession>
<dbReference type="InterPro" id="IPR025889">
    <property type="entry name" value="GSP17M-like_dom"/>
</dbReference>
<evidence type="ECO:0000259" key="2">
    <source>
        <dbReference type="Pfam" id="PF11181"/>
    </source>
</evidence>
<name>A0A1T4YBU3_9BACL</name>
<gene>
    <name evidence="3" type="ORF">SAMN04244570_2168</name>
</gene>
<sequence length="157" mass="17734">MASKQYAGTFHSVDNVLYKITELEAQGYKKRQMCAVSNVRDDLKILEDDSEIELVGIEEGSLWDHTRKLFNSKDEMLTIFIKMGFSKQEAKTFYSDLKEGGIALFVDKLTDKERADSIDPHDSSSQQTISGESLEGEPDQELVNPIPNSPRINTDQL</sequence>
<evidence type="ECO:0000313" key="4">
    <source>
        <dbReference type="Proteomes" id="UP000190042"/>
    </source>
</evidence>
<feature type="domain" description="General stress protein 17M-like" evidence="2">
    <location>
        <begin position="7"/>
        <end position="100"/>
    </location>
</feature>
<protein>
    <submittedName>
        <fullName evidence="3">Heat induced stress protein YflT</fullName>
    </submittedName>
</protein>